<proteinExistence type="predicted"/>
<sequence>MQYVAYDNIRQFAATIVNNMLKYSENSYKMSEKSPTSLHIYDCFRQHVPVQVCQNVNKFRLSLQGGVVIEVCRRRFLNIRNIIKRSD</sequence>
<dbReference type="AlphaFoldDB" id="A0A916VFQ6"/>
<evidence type="ECO:0000313" key="2">
    <source>
        <dbReference type="Proteomes" id="UP000654993"/>
    </source>
</evidence>
<evidence type="ECO:0000313" key="1">
    <source>
        <dbReference type="EMBL" id="GFR38138.1"/>
    </source>
</evidence>
<accession>A0A916VFQ6</accession>
<name>A0A916VFQ6_9BACL</name>
<gene>
    <name evidence="1" type="ORF">PRECH8_14340</name>
</gene>
<dbReference type="Proteomes" id="UP000654993">
    <property type="component" value="Unassembled WGS sequence"/>
</dbReference>
<organism evidence="1 2">
    <name type="scientific">Insulibacter thermoxylanivorax</name>
    <dbReference type="NCBI Taxonomy" id="2749268"/>
    <lineage>
        <taxon>Bacteria</taxon>
        <taxon>Bacillati</taxon>
        <taxon>Bacillota</taxon>
        <taxon>Bacilli</taxon>
        <taxon>Bacillales</taxon>
        <taxon>Paenibacillaceae</taxon>
        <taxon>Insulibacter</taxon>
    </lineage>
</organism>
<dbReference type="EMBL" id="BMAQ01000012">
    <property type="protein sequence ID" value="GFR38138.1"/>
    <property type="molecule type" value="Genomic_DNA"/>
</dbReference>
<reference evidence="1" key="1">
    <citation type="submission" date="2020-08" db="EMBL/GenBank/DDBJ databases">
        <authorList>
            <person name="Uke A."/>
            <person name="Chhe C."/>
            <person name="Baramee S."/>
            <person name="Kosugi A."/>
        </authorList>
    </citation>
    <scope>NUCLEOTIDE SEQUENCE</scope>
    <source>
        <strain evidence="1">DA-C8</strain>
    </source>
</reference>
<protein>
    <submittedName>
        <fullName evidence="1">Uncharacterized protein</fullName>
    </submittedName>
</protein>
<comment type="caution">
    <text evidence="1">The sequence shown here is derived from an EMBL/GenBank/DDBJ whole genome shotgun (WGS) entry which is preliminary data.</text>
</comment>
<reference evidence="1" key="2">
    <citation type="journal article" date="2021" name="Data Brief">
        <title>Draft genome sequence data of the facultative, thermophilic, xylanolytic bacterium Paenibacillus sp. strain DA-C8.</title>
        <authorList>
            <person name="Chhe C."/>
            <person name="Uke A."/>
            <person name="Baramee S."/>
            <person name="Ungkulpasvich U."/>
            <person name="Tachaapaikoon C."/>
            <person name="Pason P."/>
            <person name="Waeonukul R."/>
            <person name="Ratanakhanokchai K."/>
            <person name="Kosugi A."/>
        </authorList>
    </citation>
    <scope>NUCLEOTIDE SEQUENCE</scope>
    <source>
        <strain evidence="1">DA-C8</strain>
    </source>
</reference>
<keyword evidence="2" id="KW-1185">Reference proteome</keyword>